<reference evidence="3" key="1">
    <citation type="journal article" date="2019" name="Int. J. Syst. Evol. Microbiol.">
        <title>The Global Catalogue of Microorganisms (GCM) 10K type strain sequencing project: providing services to taxonomists for standard genome sequencing and annotation.</title>
        <authorList>
            <consortium name="The Broad Institute Genomics Platform"/>
            <consortium name="The Broad Institute Genome Sequencing Center for Infectious Disease"/>
            <person name="Wu L."/>
            <person name="Ma J."/>
        </authorList>
    </citation>
    <scope>NUCLEOTIDE SEQUENCE [LARGE SCALE GENOMIC DNA]</scope>
    <source>
        <strain evidence="3">CGMCC 4.7466</strain>
    </source>
</reference>
<evidence type="ECO:0000313" key="3">
    <source>
        <dbReference type="Proteomes" id="UP001595818"/>
    </source>
</evidence>
<sequence>MLKRFFTMAMAIMLLTVIHHLYGAAIYSAPFRLHVVYFAAPVMLLLSACHVVYHRYPKSKLGTAAILLLLLIGTGIPMVLIGIIEGGYNHLVKNLVYFGGASEETFRRLFPGPNYEIPSDFLFEFSGMLQFIMAMYAVPVLYSSVKKLMVFPFIQANRLK</sequence>
<keyword evidence="1" id="KW-0472">Membrane</keyword>
<proteinExistence type="predicted"/>
<protein>
    <submittedName>
        <fullName evidence="2">Uncharacterized protein</fullName>
    </submittedName>
</protein>
<dbReference type="RefSeq" id="WP_377061278.1">
    <property type="nucleotide sequence ID" value="NZ_JBHSJJ010000001.1"/>
</dbReference>
<name>A0ABV9SWI1_9BACT</name>
<accession>A0ABV9SWI1</accession>
<keyword evidence="1" id="KW-1133">Transmembrane helix</keyword>
<dbReference type="EMBL" id="JBHSJJ010000001">
    <property type="protein sequence ID" value="MFC4870602.1"/>
    <property type="molecule type" value="Genomic_DNA"/>
</dbReference>
<feature type="transmembrane region" description="Helical" evidence="1">
    <location>
        <begin position="121"/>
        <end position="142"/>
    </location>
</feature>
<feature type="transmembrane region" description="Helical" evidence="1">
    <location>
        <begin position="33"/>
        <end position="53"/>
    </location>
</feature>
<keyword evidence="3" id="KW-1185">Reference proteome</keyword>
<gene>
    <name evidence="2" type="ORF">ACFPFU_02810</name>
</gene>
<evidence type="ECO:0000256" key="1">
    <source>
        <dbReference type="SAM" id="Phobius"/>
    </source>
</evidence>
<dbReference type="Proteomes" id="UP001595818">
    <property type="component" value="Unassembled WGS sequence"/>
</dbReference>
<organism evidence="2 3">
    <name type="scientific">Negadavirga shengliensis</name>
    <dbReference type="NCBI Taxonomy" id="1389218"/>
    <lineage>
        <taxon>Bacteria</taxon>
        <taxon>Pseudomonadati</taxon>
        <taxon>Bacteroidota</taxon>
        <taxon>Cytophagia</taxon>
        <taxon>Cytophagales</taxon>
        <taxon>Cyclobacteriaceae</taxon>
        <taxon>Negadavirga</taxon>
    </lineage>
</organism>
<comment type="caution">
    <text evidence="2">The sequence shown here is derived from an EMBL/GenBank/DDBJ whole genome shotgun (WGS) entry which is preliminary data.</text>
</comment>
<evidence type="ECO:0000313" key="2">
    <source>
        <dbReference type="EMBL" id="MFC4870602.1"/>
    </source>
</evidence>
<keyword evidence="1" id="KW-0812">Transmembrane</keyword>
<feature type="transmembrane region" description="Helical" evidence="1">
    <location>
        <begin position="65"/>
        <end position="84"/>
    </location>
</feature>